<dbReference type="InterPro" id="IPR029058">
    <property type="entry name" value="AB_hydrolase_fold"/>
</dbReference>
<feature type="chain" id="PRO_5037528945" description="Phospholipase" evidence="2">
    <location>
        <begin position="21"/>
        <end position="225"/>
    </location>
</feature>
<evidence type="ECO:0008006" key="5">
    <source>
        <dbReference type="Google" id="ProtNLM"/>
    </source>
</evidence>
<comment type="caution">
    <text evidence="3">The sequence shown here is derived from an EMBL/GenBank/DDBJ whole genome shotgun (WGS) entry which is preliminary data.</text>
</comment>
<keyword evidence="4" id="KW-1185">Reference proteome</keyword>
<evidence type="ECO:0000256" key="2">
    <source>
        <dbReference type="SAM" id="SignalP"/>
    </source>
</evidence>
<evidence type="ECO:0000313" key="4">
    <source>
        <dbReference type="Proteomes" id="UP000651057"/>
    </source>
</evidence>
<protein>
    <recommendedName>
        <fullName evidence="5">Phospholipase</fullName>
    </recommendedName>
</protein>
<organism evidence="3 4">
    <name type="scientific">Aquimarina mytili</name>
    <dbReference type="NCBI Taxonomy" id="874423"/>
    <lineage>
        <taxon>Bacteria</taxon>
        <taxon>Pseudomonadati</taxon>
        <taxon>Bacteroidota</taxon>
        <taxon>Flavobacteriia</taxon>
        <taxon>Flavobacteriales</taxon>
        <taxon>Flavobacteriaceae</taxon>
        <taxon>Aquimarina</taxon>
    </lineage>
</organism>
<dbReference type="RefSeq" id="WP_201919370.1">
    <property type="nucleotide sequence ID" value="NZ_BAABAX010000005.1"/>
</dbReference>
<dbReference type="AlphaFoldDB" id="A0A936ZXW7"/>
<sequence>MKIKYIVLISFLTFAWITQAQDLKNAIQRNYKNIPFIITTPDDYIKNKKYPTILFLHGGDRSNTKHHPSKYASKAGLEFPFIVIAPSCISGCSWSNVDLKGILNQAKDEVSIDPNRIYLVGYSMGGAGTWANLKKMSTSLAAATPLAPAGGSTSGLCDVKNLAIRVYHGTADYGYTNSKKMIKTLQDCGANSAELISLEGEGHGIWPSILSDASFYEWLLSQSRN</sequence>
<dbReference type="PANTHER" id="PTHR43037:SF1">
    <property type="entry name" value="BLL1128 PROTEIN"/>
    <property type="match status" value="1"/>
</dbReference>
<feature type="signal peptide" evidence="2">
    <location>
        <begin position="1"/>
        <end position="20"/>
    </location>
</feature>
<evidence type="ECO:0000313" key="3">
    <source>
        <dbReference type="EMBL" id="MBL0683925.1"/>
    </source>
</evidence>
<dbReference type="SUPFAM" id="SSF53474">
    <property type="entry name" value="alpha/beta-Hydrolases"/>
    <property type="match status" value="1"/>
</dbReference>
<dbReference type="EMBL" id="JAERQJ010000003">
    <property type="protein sequence ID" value="MBL0683925.1"/>
    <property type="molecule type" value="Genomic_DNA"/>
</dbReference>
<dbReference type="InterPro" id="IPR050955">
    <property type="entry name" value="Plant_Biomass_Hydrol_Est"/>
</dbReference>
<dbReference type="Proteomes" id="UP000651057">
    <property type="component" value="Unassembled WGS sequence"/>
</dbReference>
<accession>A0A936ZXW7</accession>
<proteinExistence type="predicted"/>
<dbReference type="Gene3D" id="3.40.50.1820">
    <property type="entry name" value="alpha/beta hydrolase"/>
    <property type="match status" value="1"/>
</dbReference>
<evidence type="ECO:0000256" key="1">
    <source>
        <dbReference type="ARBA" id="ARBA00022729"/>
    </source>
</evidence>
<gene>
    <name evidence="3" type="ORF">JJQ60_10385</name>
</gene>
<dbReference type="PANTHER" id="PTHR43037">
    <property type="entry name" value="UNNAMED PRODUCT-RELATED"/>
    <property type="match status" value="1"/>
</dbReference>
<name>A0A936ZXW7_9FLAO</name>
<keyword evidence="1 2" id="KW-0732">Signal</keyword>
<reference evidence="3" key="1">
    <citation type="submission" date="2021-01" db="EMBL/GenBank/DDBJ databases">
        <authorList>
            <person name="Zhong Y.L."/>
        </authorList>
    </citation>
    <scope>NUCLEOTIDE SEQUENCE</scope>
    <source>
        <strain evidence="3">KCTC 23302</strain>
    </source>
</reference>